<gene>
    <name evidence="1" type="ORF">N8T08_000751</name>
</gene>
<dbReference type="EMBL" id="JAOPJF010000107">
    <property type="protein sequence ID" value="KAK1139470.1"/>
    <property type="molecule type" value="Genomic_DNA"/>
</dbReference>
<evidence type="ECO:0000313" key="1">
    <source>
        <dbReference type="EMBL" id="KAK1139470.1"/>
    </source>
</evidence>
<keyword evidence="2" id="KW-1185">Reference proteome</keyword>
<protein>
    <submittedName>
        <fullName evidence="1">Nonribosomal Peptide Synthase (NRPS)</fullName>
    </submittedName>
</protein>
<evidence type="ECO:0000313" key="2">
    <source>
        <dbReference type="Proteomes" id="UP001177260"/>
    </source>
</evidence>
<accession>A0ACC3APW6</accession>
<sequence length="2806" mass="310754">MPDTNSLNASPQAIWRVIPVQITREEDGAENESENGIALPALLQLAWGTLLRVYTGQDEVKFGYQCLISSSFESTEKNGYEEVFIPQNRSILIPGDRPFNKITPSPSAEDPEDNYKQEISKDSLIQIWGAPKGTMVTEAYARLLGDSTPQERSILITAVVSHDECRVFLGFRQGQGLSHLADHIADTFRYLLRNIREYPTSTFNELRLVGPITLQHIEEWTAATAVIRDDDKCPYESIETWPKSTPAIDAWDERISYGELTHLSNALASNLVSIHGVQRGEYVPICFEKSAWAIISMLGIHKAGAAFVPIDPACPPLRLAEILQQTKARLLLTSPTLADTNSCLSESSTVLSIVRVDSNLWKQEITGDATNYRPAPTDVAYCLFTSGSTGKPKGVVVDHRALNASLRAHGTYFGMGANSRVLQGTSYTFDVSLTECLGTLYHGGCVCVPKATDHLHDTVGCINHMDVNWAFFTPSFAQILSSKDVPGLKTLALGGEAVSTACVEQWMTPGRRLINAYGPTECSIFSMSGNINLNVHSSANIGRPVGGLSFITYPTDPNRLMPIGAPGELLLCGPILAQGYLNDDEKAAKAFIDPPEWFRNVVGWQDDNRLYRTGDLVRYCVDGTVEYLGRIDRQVKIHGQRIELGEIERAITSSKVSTIAVVDVISRPNMPNDQVLVAFVADEDERNHGPLHALNNFEHVASIKDLKARLASLLPRYMLPSDIIYLSHIPLSSSGKLDRAALRMLAADVLGNRSSGQVKEDRLLTETEELIQLTWSQVLSIPQHAIRVDDSFFRWGNSLAAIKLAKRLQESGLQISVADIFQGPSILDMASKVRPMSKSQATMDLVQFGLIEPSALPGLLETAAAQCSVKADAIHDIYPCTSTQEALLSLTVHNHEAYNAQYVYHLPVGTDIDRFQKAWDSVFRSTPILRTRIISSSRLFYQVVLAEDIGWLQGSDLEEYVQNDRLIPVAFGRELTRFALIPDIKGIGNWFVWTIHHSLYDGHSMSLVLGDVQHAYYSGYHPQRPLFSSYIQSLTDDFRDLATFWRESLDGFSSQTFPLKSNPEYHPIADRTITLHPSTQNRASVEVSHSVILQAAWAIVFARYVESTDVAFGVTLSGRYGSLPSIDEIPGPTLSTVPLRATIDRGKPVGLFLRELQTHLAHMMEFETVGLKNLRKLSAATQRACDFQTLFVVQPSLTPKDDDGLFSIDNLTFSHETITGYGLTVEAQLDEDGLSEVRAHFDSSLIGEQQVERILKQWEHVVNLLYTTSPDRQLREISPVSPEEVRQLSQWNSPIPKTAKVTLHGLIKQRVIENPDKEALVGWDGSYTYQDLWNASDRLAAYLKVLGIRNDDLIPLCLEKSSYAIVCMLAVLKAGAAFVPLDSRHPPERLAGIVDQIKPRMLITSPQYQGLWDSINHLAIDADTIAALPQPAADSVTSTSATEANLAYCIFTSGSTGQPKGVLIEHQAICTSILNYSRRLQIHGNVRSLQFASYSFDASLLELLSALVNGATVCTPSLDECMDSISQTIQHYGPTWVFLTPSVAQMLSPESAPSIQTLVLGGEAITRSVIATWDGKVRLFNAYGPTECSIVCAVNEVRSEDDVGVIGYPSGCALWAVDPEDSNELVPIGTVGEMLVEGPIEARGYLNDAVKTAGAFIPTPQWRKTIRDLSTESTRMYKTGDLVRWNEDGTLYYFGRKDLQVKVRGQRVELEEIESCVLHPDIIRSAVIQPRRGPYSKRLVGIFTLRASQPATDDSFRLIPTHLQNIASKVVSSIREKLLGELPSYMVPDDWIAIENIPLTAAAKTNTKFLIQNVEEIIAEDYTLASKISEGEDQSTSKAALTPMGEVLRDILASLLQVPRDSIHGETSFFRIGGDSVSAMQLVSQCRSQGLTISVTDVLRYKTVSKIAQRLQKKGLLTSAPAVQESEQIETAFSLSPIQRLWMDAVPTDEIPVFTQSFLLRLRQDVSPVALERALIAVVERHTMLRARFSRGANGHWTQRITTDARGSYKLTDHKAAVSAAEVPGITTSARGALDVVRGPTIVAQRFNLQSCDSLLFLAAHHLVVDLVSWRIILRDLEDLLESKALSEPFSVTFQQWCLEQARRHLSSVSSNPASTLSIPSSDHDFWGMSGKTNHYGSVERLEAKVDAQISTSLLGRSADVLGAEPQDVFLSALLIAFREVFPDRAEPSIFNESHGRQPSGSDLDITETVGWFTSFSQISVPGIAGMSIVDVLRRVKDNRDWLQETGNQKISHAANTTQHDQRSAATTPEILFNYEGIFQQLEKPDGLFQFVPQHNGDLADMADDVPRLALIEVAVQIHEGQIAISSLHNREMSHQDRIQGFVHQYRKVLLEMNHVLEQQVQPVHSLSDFPLASLTYQDLDEITMAVGEGGVQGVYPLLPTQQVMLSRQSKFPALYSPRFVLRLPSNAGISPNGVADAWKSTVRHHAILRTVFLGIYSDGDPLQVVLERLEPLISYLPHPAEDIRLDLPISPWEEREAHHRLTIYEQDTGSVELLLLEISHALVDFATMELVFEDFRSALQSTRVPSRGSSYQDLIAYAVDAPRRRLAEAFWTARLANAPASLVSTQDDHCFGNLQYSHVQLGPVTPSVRAVCQNHEISLASVVRLAWAQALREWLAADDVTFGVVLSGRDIELPDVHQIAGPFLNFVPCRISFDSEPSATTGIPGLLRSLDEAYLESLAHQIRGSTAGPSLYDTIVNYRKHNNSMDDDSIGTQSESREHELVIEEAVDPFHFSMVLEIDEIDGALNARIAYWTDRVSEKAVAHFTKSIPVVMLRIVEAFQLRENQ</sequence>
<name>A0ACC3APW6_9EURO</name>
<dbReference type="Proteomes" id="UP001177260">
    <property type="component" value="Unassembled WGS sequence"/>
</dbReference>
<organism evidence="1 2">
    <name type="scientific">Aspergillus melleus</name>
    <dbReference type="NCBI Taxonomy" id="138277"/>
    <lineage>
        <taxon>Eukaryota</taxon>
        <taxon>Fungi</taxon>
        <taxon>Dikarya</taxon>
        <taxon>Ascomycota</taxon>
        <taxon>Pezizomycotina</taxon>
        <taxon>Eurotiomycetes</taxon>
        <taxon>Eurotiomycetidae</taxon>
        <taxon>Eurotiales</taxon>
        <taxon>Aspergillaceae</taxon>
        <taxon>Aspergillus</taxon>
        <taxon>Aspergillus subgen. Circumdati</taxon>
    </lineage>
</organism>
<comment type="caution">
    <text evidence="1">The sequence shown here is derived from an EMBL/GenBank/DDBJ whole genome shotgun (WGS) entry which is preliminary data.</text>
</comment>
<reference evidence="1 2" key="1">
    <citation type="journal article" date="2023" name="ACS Omega">
        <title>Identification of the Neoaspergillic Acid Biosynthesis Gene Cluster by Establishing an In Vitro CRISPR-Ribonucleoprotein Genetic System in Aspergillus melleus.</title>
        <authorList>
            <person name="Yuan B."/>
            <person name="Grau M.F."/>
            <person name="Murata R.M."/>
            <person name="Torok T."/>
            <person name="Venkateswaran K."/>
            <person name="Stajich J.E."/>
            <person name="Wang C.C.C."/>
        </authorList>
    </citation>
    <scope>NUCLEOTIDE SEQUENCE [LARGE SCALE GENOMIC DNA]</scope>
    <source>
        <strain evidence="1 2">IMV 1140</strain>
    </source>
</reference>
<proteinExistence type="predicted"/>